<dbReference type="EMBL" id="CAJPVJ010001485">
    <property type="protein sequence ID" value="CAG2164814.1"/>
    <property type="molecule type" value="Genomic_DNA"/>
</dbReference>
<dbReference type="Proteomes" id="UP000728032">
    <property type="component" value="Unassembled WGS sequence"/>
</dbReference>
<dbReference type="InterPro" id="IPR020837">
    <property type="entry name" value="Fibrinogen_CS"/>
</dbReference>
<dbReference type="GO" id="GO:0005577">
    <property type="term" value="C:fibrinogen complex"/>
    <property type="evidence" value="ECO:0007669"/>
    <property type="project" value="TreeGrafter"/>
</dbReference>
<dbReference type="GO" id="GO:0030674">
    <property type="term" value="F:protein-macromolecule adaptor activity"/>
    <property type="evidence" value="ECO:0007669"/>
    <property type="project" value="TreeGrafter"/>
</dbReference>
<dbReference type="GO" id="GO:0005201">
    <property type="term" value="F:extracellular matrix structural constituent"/>
    <property type="evidence" value="ECO:0007669"/>
    <property type="project" value="TreeGrafter"/>
</dbReference>
<dbReference type="InterPro" id="IPR002181">
    <property type="entry name" value="Fibrinogen_a/b/g_C_dom"/>
</dbReference>
<evidence type="ECO:0000256" key="1">
    <source>
        <dbReference type="ARBA" id="ARBA00004613"/>
    </source>
</evidence>
<evidence type="ECO:0000259" key="6">
    <source>
        <dbReference type="PROSITE" id="PS51406"/>
    </source>
</evidence>
<gene>
    <name evidence="7" type="ORF">ONB1V03_LOCUS4363</name>
</gene>
<dbReference type="SUPFAM" id="SSF56496">
    <property type="entry name" value="Fibrinogen C-terminal domain-like"/>
    <property type="match status" value="1"/>
</dbReference>
<dbReference type="PROSITE" id="PS00514">
    <property type="entry name" value="FIBRINOGEN_C_1"/>
    <property type="match status" value="1"/>
</dbReference>
<evidence type="ECO:0000256" key="5">
    <source>
        <dbReference type="ARBA" id="ARBA00023157"/>
    </source>
</evidence>
<keyword evidence="3" id="KW-0732">Signal</keyword>
<evidence type="ECO:0000256" key="3">
    <source>
        <dbReference type="ARBA" id="ARBA00022729"/>
    </source>
</evidence>
<dbReference type="PANTHER" id="PTHR47221:SF6">
    <property type="entry name" value="FIBRINOGEN ALPHA CHAIN"/>
    <property type="match status" value="1"/>
</dbReference>
<evidence type="ECO:0000313" key="8">
    <source>
        <dbReference type="Proteomes" id="UP000728032"/>
    </source>
</evidence>
<dbReference type="InterPro" id="IPR036056">
    <property type="entry name" value="Fibrinogen-like_C"/>
</dbReference>
<dbReference type="PROSITE" id="PS51406">
    <property type="entry name" value="FIBRINOGEN_C_2"/>
    <property type="match status" value="1"/>
</dbReference>
<feature type="domain" description="Fibrinogen C-terminal" evidence="6">
    <location>
        <begin position="1"/>
        <end position="73"/>
    </location>
</feature>
<name>A0A7R9LLL5_9ACAR</name>
<evidence type="ECO:0000256" key="4">
    <source>
        <dbReference type="ARBA" id="ARBA00023054"/>
    </source>
</evidence>
<keyword evidence="2" id="KW-0964">Secreted</keyword>
<organism evidence="7">
    <name type="scientific">Oppiella nova</name>
    <dbReference type="NCBI Taxonomy" id="334625"/>
    <lineage>
        <taxon>Eukaryota</taxon>
        <taxon>Metazoa</taxon>
        <taxon>Ecdysozoa</taxon>
        <taxon>Arthropoda</taxon>
        <taxon>Chelicerata</taxon>
        <taxon>Arachnida</taxon>
        <taxon>Acari</taxon>
        <taxon>Acariformes</taxon>
        <taxon>Sarcoptiformes</taxon>
        <taxon>Oribatida</taxon>
        <taxon>Brachypylina</taxon>
        <taxon>Oppioidea</taxon>
        <taxon>Oppiidae</taxon>
        <taxon>Oppiella</taxon>
    </lineage>
</organism>
<proteinExistence type="predicted"/>
<dbReference type="Gene3D" id="4.10.530.10">
    <property type="entry name" value="Gamma-fibrinogen Carboxyl Terminal Fragment, domain 2"/>
    <property type="match status" value="1"/>
</dbReference>
<keyword evidence="4" id="KW-0175">Coiled coil</keyword>
<dbReference type="Pfam" id="PF00147">
    <property type="entry name" value="Fibrinogen_C"/>
    <property type="match status" value="1"/>
</dbReference>
<reference evidence="7" key="1">
    <citation type="submission" date="2020-11" db="EMBL/GenBank/DDBJ databases">
        <authorList>
            <person name="Tran Van P."/>
        </authorList>
    </citation>
    <scope>NUCLEOTIDE SEQUENCE</scope>
</reference>
<keyword evidence="5" id="KW-1015">Disulfide bond</keyword>
<evidence type="ECO:0000256" key="2">
    <source>
        <dbReference type="ARBA" id="ARBA00022525"/>
    </source>
</evidence>
<dbReference type="OrthoDB" id="6484186at2759"/>
<evidence type="ECO:0000313" key="7">
    <source>
        <dbReference type="EMBL" id="CAD7643859.1"/>
    </source>
</evidence>
<dbReference type="AlphaFoldDB" id="A0A7R9LLL5"/>
<dbReference type="EMBL" id="OC916310">
    <property type="protein sequence ID" value="CAD7643859.1"/>
    <property type="molecule type" value="Genomic_DNA"/>
</dbReference>
<dbReference type="InterPro" id="IPR037579">
    <property type="entry name" value="FIB_ANG-like"/>
</dbReference>
<accession>A0A7R9LLL5</accession>
<keyword evidence="8" id="KW-1185">Reference proteome</keyword>
<comment type="subcellular location">
    <subcellularLocation>
        <location evidence="1">Secreted</location>
    </subcellularLocation>
</comment>
<dbReference type="GO" id="GO:0034116">
    <property type="term" value="P:positive regulation of heterotypic cell-cell adhesion"/>
    <property type="evidence" value="ECO:0007669"/>
    <property type="project" value="TreeGrafter"/>
</dbReference>
<protein>
    <recommendedName>
        <fullName evidence="6">Fibrinogen C-terminal domain-containing protein</fullName>
    </recommendedName>
</protein>
<dbReference type="PANTHER" id="PTHR47221">
    <property type="entry name" value="FIBRINOGEN ALPHA CHAIN"/>
    <property type="match status" value="1"/>
</dbReference>
<sequence length="73" mass="8503">MTYHISMQFSTKDNDNDRWDGNNCASEHTGGWWYNQCESANLNGQYLAGLSPQEYKGIYWSEWQGPSYSLKKN</sequence>